<dbReference type="AlphaFoldDB" id="A0A2P4URT7"/>
<protein>
    <submittedName>
        <fullName evidence="2">Haloalkane dehalogenase</fullName>
        <ecNumber evidence="2">3.8.1.5</ecNumber>
    </submittedName>
</protein>
<dbReference type="SUPFAM" id="SSF53474">
    <property type="entry name" value="alpha/beta-Hydrolases"/>
    <property type="match status" value="1"/>
</dbReference>
<keyword evidence="3" id="KW-1185">Reference proteome</keyword>
<organism evidence="2 3">
    <name type="scientific">Actinomadura rubteroloni</name>
    <dbReference type="NCBI Taxonomy" id="1926885"/>
    <lineage>
        <taxon>Bacteria</taxon>
        <taxon>Bacillati</taxon>
        <taxon>Actinomycetota</taxon>
        <taxon>Actinomycetes</taxon>
        <taxon>Streptosporangiales</taxon>
        <taxon>Thermomonosporaceae</taxon>
        <taxon>Actinomadura</taxon>
    </lineage>
</organism>
<accession>A0A2P4URT7</accession>
<dbReference type="GO" id="GO:0018786">
    <property type="term" value="F:haloalkane dehalogenase activity"/>
    <property type="evidence" value="ECO:0007669"/>
    <property type="project" value="UniProtKB-EC"/>
</dbReference>
<dbReference type="InterPro" id="IPR000073">
    <property type="entry name" value="AB_hydrolase_1"/>
</dbReference>
<comment type="caution">
    <text evidence="2">The sequence shown here is derived from an EMBL/GenBank/DDBJ whole genome shotgun (WGS) entry which is preliminary data.</text>
</comment>
<gene>
    <name evidence="2" type="primary">dhaA_2</name>
    <name evidence="2" type="ORF">BTM25_21810</name>
</gene>
<dbReference type="PANTHER" id="PTHR43689:SF8">
    <property type="entry name" value="ALPHA_BETA-HYDROLASES SUPERFAMILY PROTEIN"/>
    <property type="match status" value="1"/>
</dbReference>
<dbReference type="Proteomes" id="UP000242367">
    <property type="component" value="Unassembled WGS sequence"/>
</dbReference>
<dbReference type="PRINTS" id="PR00111">
    <property type="entry name" value="ABHYDROLASE"/>
</dbReference>
<evidence type="ECO:0000259" key="1">
    <source>
        <dbReference type="Pfam" id="PF00561"/>
    </source>
</evidence>
<evidence type="ECO:0000313" key="3">
    <source>
        <dbReference type="Proteomes" id="UP000242367"/>
    </source>
</evidence>
<evidence type="ECO:0000313" key="2">
    <source>
        <dbReference type="EMBL" id="POM27761.1"/>
    </source>
</evidence>
<reference evidence="2 3" key="1">
    <citation type="journal article" date="2017" name="Chemistry">
        <title>Isolation, Biosynthesis and Chemical Modifications of Rubterolones A-F: Rare Tropolone Alkaloids from Actinomadura sp. 5-2.</title>
        <authorList>
            <person name="Guo H."/>
            <person name="Benndorf R."/>
            <person name="Leichnitz D."/>
            <person name="Klassen J.L."/>
            <person name="Vollmers J."/>
            <person name="Gorls H."/>
            <person name="Steinacker M."/>
            <person name="Weigel C."/>
            <person name="Dahse H.M."/>
            <person name="Kaster A.K."/>
            <person name="de Beer Z.W."/>
            <person name="Poulsen M."/>
            <person name="Beemelmanns C."/>
        </authorList>
    </citation>
    <scope>NUCLEOTIDE SEQUENCE [LARGE SCALE GENOMIC DNA]</scope>
    <source>
        <strain evidence="2 3">5-2</strain>
    </source>
</reference>
<sequence length="296" mass="31622">MTQTTYGTWRDPALGTRREIVLPAARLPVFETGDGAPVVFVHGLLVNANLWAGVVPLVAPGHRCVTVDLPFGSHTVAAPDADLTPPGLAALLIGLIEDLGLGPVTLVGNDTGGAVCQIAAVTRPDLVARLVLTSCDAYDRFPPKAFAFLKVAAALPGALTALAATLRVRALRRTPLAYGWLTSVPLRREVSDSFVTPARVDPAVRADLRRVLRGLDPRHTRAAAERFAGFDRPVLIAWSEKDRFFPASDAERLAGDFPDARLTWIAGARTFSPVDRPLPLATAITGFLDRTSAEAR</sequence>
<dbReference type="PANTHER" id="PTHR43689">
    <property type="entry name" value="HYDROLASE"/>
    <property type="match status" value="1"/>
</dbReference>
<dbReference type="Pfam" id="PF00561">
    <property type="entry name" value="Abhydrolase_1"/>
    <property type="match status" value="1"/>
</dbReference>
<feature type="domain" description="AB hydrolase-1" evidence="1">
    <location>
        <begin position="37"/>
        <end position="268"/>
    </location>
</feature>
<keyword evidence="2" id="KW-0378">Hydrolase</keyword>
<dbReference type="EMBL" id="MTBP01000001">
    <property type="protein sequence ID" value="POM27761.1"/>
    <property type="molecule type" value="Genomic_DNA"/>
</dbReference>
<dbReference type="RefSeq" id="WP_103562541.1">
    <property type="nucleotide sequence ID" value="NZ_MTBP01000001.1"/>
</dbReference>
<proteinExistence type="predicted"/>
<dbReference type="InterPro" id="IPR029058">
    <property type="entry name" value="AB_hydrolase_fold"/>
</dbReference>
<dbReference type="EC" id="3.8.1.5" evidence="2"/>
<dbReference type="Gene3D" id="3.40.50.1820">
    <property type="entry name" value="alpha/beta hydrolase"/>
    <property type="match status" value="1"/>
</dbReference>
<name>A0A2P4URT7_9ACTN</name>